<dbReference type="PROSITE" id="PS51152">
    <property type="entry name" value="NFYA_HAP2_2"/>
    <property type="match status" value="1"/>
</dbReference>
<dbReference type="Gene3D" id="6.10.250.2430">
    <property type="match status" value="1"/>
</dbReference>
<dbReference type="Proteomes" id="UP000013827">
    <property type="component" value="Unassembled WGS sequence"/>
</dbReference>
<dbReference type="GO" id="GO:0005634">
    <property type="term" value="C:nucleus"/>
    <property type="evidence" value="ECO:0007669"/>
    <property type="project" value="UniProtKB-SubCell"/>
</dbReference>
<dbReference type="PANTHER" id="PTHR12632">
    <property type="entry name" value="TRANSCRIPTION FACTOR NF-Y ALPHA-RELATED"/>
    <property type="match status" value="1"/>
</dbReference>
<dbReference type="AlphaFoldDB" id="A0A0D3J197"/>
<name>A0A0D3J197_EMIH1</name>
<evidence type="ECO:0000313" key="9">
    <source>
        <dbReference type="Proteomes" id="UP000013827"/>
    </source>
</evidence>
<evidence type="ECO:0000256" key="5">
    <source>
        <dbReference type="ARBA" id="ARBA00023242"/>
    </source>
</evidence>
<comment type="subunit">
    <text evidence="6">Heterotrimer.</text>
</comment>
<dbReference type="STRING" id="2903.R1C514"/>
<dbReference type="PaxDb" id="2903-EOD17282"/>
<dbReference type="EnsemblProtists" id="EOD17282">
    <property type="protein sequence ID" value="EOD17282"/>
    <property type="gene ID" value="EMIHUDRAFT_244194"/>
</dbReference>
<evidence type="ECO:0000256" key="2">
    <source>
        <dbReference type="ARBA" id="ARBA00023015"/>
    </source>
</evidence>
<comment type="function">
    <text evidence="6">Component of the sequence-specific heterotrimeric transcription factor (NF-Y) which specifically recognizes a 5'-CCAAT-3' box motif found in the promoters of its target genes.</text>
</comment>
<evidence type="ECO:0000256" key="7">
    <source>
        <dbReference type="SAM" id="MobiDB-lite"/>
    </source>
</evidence>
<evidence type="ECO:0000256" key="3">
    <source>
        <dbReference type="ARBA" id="ARBA00023125"/>
    </source>
</evidence>
<dbReference type="InterPro" id="IPR001289">
    <property type="entry name" value="NFYA"/>
</dbReference>
<feature type="region of interest" description="Disordered" evidence="7">
    <location>
        <begin position="122"/>
        <end position="157"/>
    </location>
</feature>
<proteinExistence type="inferred from homology"/>
<keyword evidence="4 6" id="KW-0804">Transcription</keyword>
<dbReference type="HOGENOM" id="CLU_1436894_0_0_1"/>
<evidence type="ECO:0000256" key="6">
    <source>
        <dbReference type="RuleBase" id="RU367155"/>
    </source>
</evidence>
<dbReference type="PRINTS" id="PR00616">
    <property type="entry name" value="CCAATSUBUNTB"/>
</dbReference>
<dbReference type="SMART" id="SM00521">
    <property type="entry name" value="CBF"/>
    <property type="match status" value="1"/>
</dbReference>
<reference evidence="9" key="1">
    <citation type="journal article" date="2013" name="Nature">
        <title>Pan genome of the phytoplankton Emiliania underpins its global distribution.</title>
        <authorList>
            <person name="Read B.A."/>
            <person name="Kegel J."/>
            <person name="Klute M.J."/>
            <person name="Kuo A."/>
            <person name="Lefebvre S.C."/>
            <person name="Maumus F."/>
            <person name="Mayer C."/>
            <person name="Miller J."/>
            <person name="Monier A."/>
            <person name="Salamov A."/>
            <person name="Young J."/>
            <person name="Aguilar M."/>
            <person name="Claverie J.M."/>
            <person name="Frickenhaus S."/>
            <person name="Gonzalez K."/>
            <person name="Herman E.K."/>
            <person name="Lin Y.C."/>
            <person name="Napier J."/>
            <person name="Ogata H."/>
            <person name="Sarno A.F."/>
            <person name="Shmutz J."/>
            <person name="Schroeder D."/>
            <person name="de Vargas C."/>
            <person name="Verret F."/>
            <person name="von Dassow P."/>
            <person name="Valentin K."/>
            <person name="Van de Peer Y."/>
            <person name="Wheeler G."/>
            <person name="Dacks J.B."/>
            <person name="Delwiche C.F."/>
            <person name="Dyhrman S.T."/>
            <person name="Glockner G."/>
            <person name="John U."/>
            <person name="Richards T."/>
            <person name="Worden A.Z."/>
            <person name="Zhang X."/>
            <person name="Grigoriev I.V."/>
            <person name="Allen A.E."/>
            <person name="Bidle K."/>
            <person name="Borodovsky M."/>
            <person name="Bowler C."/>
            <person name="Brownlee C."/>
            <person name="Cock J.M."/>
            <person name="Elias M."/>
            <person name="Gladyshev V.N."/>
            <person name="Groth M."/>
            <person name="Guda C."/>
            <person name="Hadaegh A."/>
            <person name="Iglesias-Rodriguez M.D."/>
            <person name="Jenkins J."/>
            <person name="Jones B.M."/>
            <person name="Lawson T."/>
            <person name="Leese F."/>
            <person name="Lindquist E."/>
            <person name="Lobanov A."/>
            <person name="Lomsadze A."/>
            <person name="Malik S.B."/>
            <person name="Marsh M.E."/>
            <person name="Mackinder L."/>
            <person name="Mock T."/>
            <person name="Mueller-Roeber B."/>
            <person name="Pagarete A."/>
            <person name="Parker M."/>
            <person name="Probert I."/>
            <person name="Quesneville H."/>
            <person name="Raines C."/>
            <person name="Rensing S.A."/>
            <person name="Riano-Pachon D.M."/>
            <person name="Richier S."/>
            <person name="Rokitta S."/>
            <person name="Shiraiwa Y."/>
            <person name="Soanes D.M."/>
            <person name="van der Giezen M."/>
            <person name="Wahlund T.M."/>
            <person name="Williams B."/>
            <person name="Wilson W."/>
            <person name="Wolfe G."/>
            <person name="Wurch L.L."/>
        </authorList>
    </citation>
    <scope>NUCLEOTIDE SEQUENCE</scope>
</reference>
<keyword evidence="5 6" id="KW-0539">Nucleus</keyword>
<reference evidence="8" key="2">
    <citation type="submission" date="2024-10" db="UniProtKB">
        <authorList>
            <consortium name="EnsemblProtists"/>
        </authorList>
    </citation>
    <scope>IDENTIFICATION</scope>
</reference>
<protein>
    <recommendedName>
        <fullName evidence="6">Nuclear transcription factor Y subunit</fullName>
    </recommendedName>
</protein>
<accession>A0A0D3J197</accession>
<evidence type="ECO:0000256" key="1">
    <source>
        <dbReference type="ARBA" id="ARBA00004123"/>
    </source>
</evidence>
<dbReference type="RefSeq" id="XP_005769711.1">
    <property type="nucleotide sequence ID" value="XM_005769654.1"/>
</dbReference>
<dbReference type="Pfam" id="PF02045">
    <property type="entry name" value="CBFB_NFYA"/>
    <property type="match status" value="1"/>
</dbReference>
<evidence type="ECO:0000313" key="8">
    <source>
        <dbReference type="EnsemblProtists" id="EOD17282"/>
    </source>
</evidence>
<dbReference type="GO" id="GO:0003700">
    <property type="term" value="F:DNA-binding transcription factor activity"/>
    <property type="evidence" value="ECO:0007669"/>
    <property type="project" value="UniProtKB-UniRule"/>
</dbReference>
<dbReference type="GO" id="GO:0003677">
    <property type="term" value="F:DNA binding"/>
    <property type="evidence" value="ECO:0007669"/>
    <property type="project" value="UniProtKB-KW"/>
</dbReference>
<organism evidence="8 9">
    <name type="scientific">Emiliania huxleyi (strain CCMP1516)</name>
    <dbReference type="NCBI Taxonomy" id="280463"/>
    <lineage>
        <taxon>Eukaryota</taxon>
        <taxon>Haptista</taxon>
        <taxon>Haptophyta</taxon>
        <taxon>Prymnesiophyceae</taxon>
        <taxon>Isochrysidales</taxon>
        <taxon>Noelaerhabdaceae</taxon>
        <taxon>Emiliania</taxon>
    </lineage>
</organism>
<feature type="region of interest" description="Disordered" evidence="7">
    <location>
        <begin position="169"/>
        <end position="189"/>
    </location>
</feature>
<comment type="subcellular location">
    <subcellularLocation>
        <location evidence="1 6">Nucleus</location>
    </subcellularLocation>
</comment>
<keyword evidence="2 6" id="KW-0805">Transcription regulation</keyword>
<feature type="compositionally biased region" description="Basic residues" evidence="7">
    <location>
        <begin position="129"/>
        <end position="142"/>
    </location>
</feature>
<keyword evidence="3 6" id="KW-0238">DNA-binding</keyword>
<dbReference type="eggNOG" id="KOG1561">
    <property type="taxonomic scope" value="Eukaryota"/>
</dbReference>
<dbReference type="KEGG" id="ehx:EMIHUDRAFT_244194"/>
<keyword evidence="9" id="KW-1185">Reference proteome</keyword>
<sequence length="189" mass="21527">MNTPVREGETIGVPYHAESTLSSAQVVKCYLSPRVSIKTGRSDESKAERVETIASLPEWSFRPKMASVQDRPKGGARKVVVATLVQTELVEWREINPKQYKRILKRRVERATNEHIRPHLPRQPYLHESRHRHAVNRQRGQKGRFANRAPAAPVREQLEALDFLNEQPYEKEAVDASSGASRPESAELM</sequence>
<evidence type="ECO:0000256" key="4">
    <source>
        <dbReference type="ARBA" id="ARBA00023163"/>
    </source>
</evidence>
<comment type="similarity">
    <text evidence="6">Belongs to the NFYA/HAP2 subunit family.</text>
</comment>
<dbReference type="GeneID" id="17263431"/>